<dbReference type="AlphaFoldDB" id="A0A9W5X629"/>
<accession>A0A9W5X629</accession>
<dbReference type="InterPro" id="IPR025090">
    <property type="entry name" value="DUF4017"/>
</dbReference>
<keyword evidence="1" id="KW-0472">Membrane</keyword>
<sequence>MKGFIIALLVYIVICVIAVLIPVSEGYNDIGWKLFVGKYMQSLRSLLQSLSFSL</sequence>
<dbReference type="EMBL" id="BMJD01000016">
    <property type="protein sequence ID" value="GGB44145.1"/>
    <property type="molecule type" value="Genomic_DNA"/>
</dbReference>
<keyword evidence="1" id="KW-0812">Transmembrane</keyword>
<dbReference type="Pfam" id="PF13209">
    <property type="entry name" value="DUF4017"/>
    <property type="match status" value="1"/>
</dbReference>
<dbReference type="Proteomes" id="UP000621492">
    <property type="component" value="Unassembled WGS sequence"/>
</dbReference>
<organism evidence="2 3">
    <name type="scientific">Lentibacillus populi</name>
    <dbReference type="NCBI Taxonomy" id="1827502"/>
    <lineage>
        <taxon>Bacteria</taxon>
        <taxon>Bacillati</taxon>
        <taxon>Bacillota</taxon>
        <taxon>Bacilli</taxon>
        <taxon>Bacillales</taxon>
        <taxon>Bacillaceae</taxon>
        <taxon>Lentibacillus</taxon>
    </lineage>
</organism>
<protein>
    <submittedName>
        <fullName evidence="2">Uncharacterized protein</fullName>
    </submittedName>
</protein>
<keyword evidence="3" id="KW-1185">Reference proteome</keyword>
<evidence type="ECO:0000313" key="3">
    <source>
        <dbReference type="Proteomes" id="UP000621492"/>
    </source>
</evidence>
<name>A0A9W5X629_9BACI</name>
<gene>
    <name evidence="2" type="ORF">GCM10011409_22160</name>
</gene>
<reference evidence="2" key="1">
    <citation type="journal article" date="2014" name="Int. J. Syst. Evol. Microbiol.">
        <title>Complete genome sequence of Corynebacterium casei LMG S-19264T (=DSM 44701T), isolated from a smear-ripened cheese.</title>
        <authorList>
            <consortium name="US DOE Joint Genome Institute (JGI-PGF)"/>
            <person name="Walter F."/>
            <person name="Albersmeier A."/>
            <person name="Kalinowski J."/>
            <person name="Ruckert C."/>
        </authorList>
    </citation>
    <scope>NUCLEOTIDE SEQUENCE</scope>
    <source>
        <strain evidence="2">CGMCC 1.15454</strain>
    </source>
</reference>
<comment type="caution">
    <text evidence="2">The sequence shown here is derived from an EMBL/GenBank/DDBJ whole genome shotgun (WGS) entry which is preliminary data.</text>
</comment>
<evidence type="ECO:0000256" key="1">
    <source>
        <dbReference type="SAM" id="Phobius"/>
    </source>
</evidence>
<proteinExistence type="predicted"/>
<evidence type="ECO:0000313" key="2">
    <source>
        <dbReference type="EMBL" id="GGB44145.1"/>
    </source>
</evidence>
<keyword evidence="1" id="KW-1133">Transmembrane helix</keyword>
<feature type="transmembrane region" description="Helical" evidence="1">
    <location>
        <begin position="6"/>
        <end position="23"/>
    </location>
</feature>
<reference evidence="2" key="2">
    <citation type="submission" date="2020-09" db="EMBL/GenBank/DDBJ databases">
        <authorList>
            <person name="Sun Q."/>
            <person name="Zhou Y."/>
        </authorList>
    </citation>
    <scope>NUCLEOTIDE SEQUENCE</scope>
    <source>
        <strain evidence="2">CGMCC 1.15454</strain>
    </source>
</reference>